<organism evidence="3 4">
    <name type="scientific">Amycolatopsis oliviviridis</name>
    <dbReference type="NCBI Taxonomy" id="1471590"/>
    <lineage>
        <taxon>Bacteria</taxon>
        <taxon>Bacillati</taxon>
        <taxon>Actinomycetota</taxon>
        <taxon>Actinomycetes</taxon>
        <taxon>Pseudonocardiales</taxon>
        <taxon>Pseudonocardiaceae</taxon>
        <taxon>Amycolatopsis</taxon>
    </lineage>
</organism>
<keyword evidence="2" id="KW-0732">Signal</keyword>
<proteinExistence type="predicted"/>
<evidence type="ECO:0000256" key="2">
    <source>
        <dbReference type="SAM" id="SignalP"/>
    </source>
</evidence>
<protein>
    <submittedName>
        <fullName evidence="3">Uncharacterized protein</fullName>
    </submittedName>
</protein>
<reference evidence="4" key="1">
    <citation type="journal article" date="2019" name="Int. J. Syst. Evol. Microbiol.">
        <title>The Global Catalogue of Microorganisms (GCM) 10K type strain sequencing project: providing services to taxonomists for standard genome sequencing and annotation.</title>
        <authorList>
            <consortium name="The Broad Institute Genomics Platform"/>
            <consortium name="The Broad Institute Genome Sequencing Center for Infectious Disease"/>
            <person name="Wu L."/>
            <person name="Ma J."/>
        </authorList>
    </citation>
    <scope>NUCLEOTIDE SEQUENCE [LARGE SCALE GENOMIC DNA]</scope>
    <source>
        <strain evidence="4">CGMCC 4.7683</strain>
    </source>
</reference>
<comment type="caution">
    <text evidence="3">The sequence shown here is derived from an EMBL/GenBank/DDBJ whole genome shotgun (WGS) entry which is preliminary data.</text>
</comment>
<accession>A0ABQ3LXV9</accession>
<feature type="signal peptide" evidence="2">
    <location>
        <begin position="1"/>
        <end position="21"/>
    </location>
</feature>
<dbReference type="EMBL" id="BNAY01000007">
    <property type="protein sequence ID" value="GHH28483.1"/>
    <property type="molecule type" value="Genomic_DNA"/>
</dbReference>
<evidence type="ECO:0000313" key="3">
    <source>
        <dbReference type="EMBL" id="GHH28483.1"/>
    </source>
</evidence>
<dbReference type="RefSeq" id="WP_191257690.1">
    <property type="nucleotide sequence ID" value="NZ_BNAY01000007.1"/>
</dbReference>
<evidence type="ECO:0000256" key="1">
    <source>
        <dbReference type="SAM" id="MobiDB-lite"/>
    </source>
</evidence>
<name>A0ABQ3LXV9_9PSEU</name>
<feature type="region of interest" description="Disordered" evidence="1">
    <location>
        <begin position="71"/>
        <end position="131"/>
    </location>
</feature>
<dbReference type="Proteomes" id="UP000635387">
    <property type="component" value="Unassembled WGS sequence"/>
</dbReference>
<evidence type="ECO:0000313" key="4">
    <source>
        <dbReference type="Proteomes" id="UP000635387"/>
    </source>
</evidence>
<keyword evidence="4" id="KW-1185">Reference proteome</keyword>
<sequence length="131" mass="13693">MRPNVLAIFSVAALAAAAALAIQQSPNFSSQTTGLSLLTVDTPDYRFIVVPLPYREEQRIIRAPVPATEIATAWATPEKDPMAPPETSASPPDPPKATGESAPPSPTPTSSSRRSDPEHTGAAAGHTPEGR</sequence>
<gene>
    <name evidence="3" type="ORF">GCM10017790_59400</name>
</gene>
<feature type="chain" id="PRO_5045672089" evidence="2">
    <location>
        <begin position="22"/>
        <end position="131"/>
    </location>
</feature>